<organism evidence="2 3">
    <name type="scientific">Cirrhinus molitorella</name>
    <name type="common">mud carp</name>
    <dbReference type="NCBI Taxonomy" id="172907"/>
    <lineage>
        <taxon>Eukaryota</taxon>
        <taxon>Metazoa</taxon>
        <taxon>Chordata</taxon>
        <taxon>Craniata</taxon>
        <taxon>Vertebrata</taxon>
        <taxon>Euteleostomi</taxon>
        <taxon>Actinopterygii</taxon>
        <taxon>Neopterygii</taxon>
        <taxon>Teleostei</taxon>
        <taxon>Ostariophysi</taxon>
        <taxon>Cypriniformes</taxon>
        <taxon>Cyprinidae</taxon>
        <taxon>Labeoninae</taxon>
        <taxon>Labeonini</taxon>
        <taxon>Cirrhinus</taxon>
    </lineage>
</organism>
<name>A0AA88Q822_9TELE</name>
<dbReference type="Proteomes" id="UP001187343">
    <property type="component" value="Unassembled WGS sequence"/>
</dbReference>
<feature type="compositionally biased region" description="Basic and acidic residues" evidence="1">
    <location>
        <begin position="123"/>
        <end position="132"/>
    </location>
</feature>
<comment type="caution">
    <text evidence="2">The sequence shown here is derived from an EMBL/GenBank/DDBJ whole genome shotgun (WGS) entry which is preliminary data.</text>
</comment>
<evidence type="ECO:0000313" key="3">
    <source>
        <dbReference type="Proteomes" id="UP001187343"/>
    </source>
</evidence>
<dbReference type="AlphaFoldDB" id="A0AA88Q822"/>
<dbReference type="EMBL" id="JAUYZG010000005">
    <property type="protein sequence ID" value="KAK2906949.1"/>
    <property type="molecule type" value="Genomic_DNA"/>
</dbReference>
<protein>
    <submittedName>
        <fullName evidence="2">Uncharacterized protein</fullName>
    </submittedName>
</protein>
<accession>A0AA88Q822</accession>
<feature type="region of interest" description="Disordered" evidence="1">
    <location>
        <begin position="187"/>
        <end position="206"/>
    </location>
</feature>
<feature type="region of interest" description="Disordered" evidence="1">
    <location>
        <begin position="109"/>
        <end position="167"/>
    </location>
</feature>
<keyword evidence="3" id="KW-1185">Reference proteome</keyword>
<gene>
    <name evidence="2" type="ORF">Q8A67_005934</name>
</gene>
<sequence length="261" mass="28053">MVPRITSSLALRDERSLLSTKSCVGGVTPVALPRGAPQFNLLPFSAAAAGALRFLVLGFLPCMSLCDIIKLENRMYKLIPKTSERFEWERGWKAGGMWMVGGMRETAMSATKSIESGNETLEISDKTRKSTECRSGVGRRAESGSSDSGGGVNPEQGPARERRSGQARQLAFPAGYRLLGSEEGEKSILRRDAARGRPTLPPAMEPWEPECSAFSLSQPNLSQLASAEERANSLDALHAAQSVCVLACVVLPEGLSRLGIT</sequence>
<proteinExistence type="predicted"/>
<feature type="compositionally biased region" description="Polar residues" evidence="1">
    <location>
        <begin position="109"/>
        <end position="121"/>
    </location>
</feature>
<evidence type="ECO:0000256" key="1">
    <source>
        <dbReference type="SAM" id="MobiDB-lite"/>
    </source>
</evidence>
<reference evidence="2" key="1">
    <citation type="submission" date="2023-08" db="EMBL/GenBank/DDBJ databases">
        <title>Chromosome-level Genome Assembly of mud carp (Cirrhinus molitorella).</title>
        <authorList>
            <person name="Liu H."/>
        </authorList>
    </citation>
    <scope>NUCLEOTIDE SEQUENCE</scope>
    <source>
        <strain evidence="2">Prfri</strain>
        <tissue evidence="2">Muscle</tissue>
    </source>
</reference>
<evidence type="ECO:0000313" key="2">
    <source>
        <dbReference type="EMBL" id="KAK2906949.1"/>
    </source>
</evidence>